<reference evidence="2 3" key="1">
    <citation type="submission" date="2015-10" db="EMBL/GenBank/DDBJ databases">
        <title>Conservation of the essential genome among Caulobacter and Brevundimonas species.</title>
        <authorList>
            <person name="Scott D."/>
            <person name="Ely B."/>
        </authorList>
    </citation>
    <scope>NUCLEOTIDE SEQUENCE [LARGE SCALE GENOMIC DNA]</scope>
    <source>
        <strain evidence="2 3">CB4</strain>
    </source>
</reference>
<gene>
    <name evidence="2" type="ORF">AQ619_12005</name>
</gene>
<dbReference type="PANTHER" id="PTHR11803:SF59">
    <property type="entry name" value="ENDORIBONUCLEASE"/>
    <property type="match status" value="1"/>
</dbReference>
<dbReference type="STRING" id="69395.AQ619_12005"/>
<dbReference type="GO" id="GO:0005829">
    <property type="term" value="C:cytosol"/>
    <property type="evidence" value="ECO:0007669"/>
    <property type="project" value="TreeGrafter"/>
</dbReference>
<dbReference type="Pfam" id="PF01042">
    <property type="entry name" value="Ribonuc_L-PSP"/>
    <property type="match status" value="1"/>
</dbReference>
<dbReference type="AlphaFoldDB" id="A0A0P0P157"/>
<dbReference type="InterPro" id="IPR035959">
    <property type="entry name" value="RutC-like_sf"/>
</dbReference>
<proteinExistence type="predicted"/>
<dbReference type="CDD" id="cd06151">
    <property type="entry name" value="YjgF_YER057c_UK114_like_3"/>
    <property type="match status" value="1"/>
</dbReference>
<evidence type="ECO:0000313" key="2">
    <source>
        <dbReference type="EMBL" id="ALL14004.1"/>
    </source>
</evidence>
<organism evidence="2 3">
    <name type="scientific">Caulobacter henricii</name>
    <dbReference type="NCBI Taxonomy" id="69395"/>
    <lineage>
        <taxon>Bacteria</taxon>
        <taxon>Pseudomonadati</taxon>
        <taxon>Pseudomonadota</taxon>
        <taxon>Alphaproteobacteria</taxon>
        <taxon>Caulobacterales</taxon>
        <taxon>Caulobacteraceae</taxon>
        <taxon>Caulobacter</taxon>
    </lineage>
</organism>
<keyword evidence="3" id="KW-1185">Reference proteome</keyword>
<accession>A0A0P0P157</accession>
<dbReference type="PANTHER" id="PTHR11803">
    <property type="entry name" value="2-IMINOBUTANOATE/2-IMINOPROPANOATE DEAMINASE RIDA"/>
    <property type="match status" value="1"/>
</dbReference>
<dbReference type="RefSeq" id="WP_062147776.1">
    <property type="nucleotide sequence ID" value="NZ_CP013002.1"/>
</dbReference>
<dbReference type="SUPFAM" id="SSF55298">
    <property type="entry name" value="YjgF-like"/>
    <property type="match status" value="1"/>
</dbReference>
<feature type="chain" id="PRO_5006052628" description="Endonuclease" evidence="1">
    <location>
        <begin position="22"/>
        <end position="167"/>
    </location>
</feature>
<dbReference type="GO" id="GO:0019239">
    <property type="term" value="F:deaminase activity"/>
    <property type="evidence" value="ECO:0007669"/>
    <property type="project" value="TreeGrafter"/>
</dbReference>
<dbReference type="OrthoDB" id="9803101at2"/>
<feature type="signal peptide" evidence="1">
    <location>
        <begin position="1"/>
        <end position="21"/>
    </location>
</feature>
<evidence type="ECO:0000256" key="1">
    <source>
        <dbReference type="SAM" id="SignalP"/>
    </source>
</evidence>
<dbReference type="KEGG" id="chq:AQ619_12005"/>
<evidence type="ECO:0008006" key="4">
    <source>
        <dbReference type="Google" id="ProtNLM"/>
    </source>
</evidence>
<keyword evidence="1" id="KW-0732">Signal</keyword>
<evidence type="ECO:0000313" key="3">
    <source>
        <dbReference type="Proteomes" id="UP000056905"/>
    </source>
</evidence>
<dbReference type="EMBL" id="CP013002">
    <property type="protein sequence ID" value="ALL14004.1"/>
    <property type="molecule type" value="Genomic_DNA"/>
</dbReference>
<dbReference type="Gene3D" id="3.30.1330.40">
    <property type="entry name" value="RutC-like"/>
    <property type="match status" value="1"/>
</dbReference>
<dbReference type="Proteomes" id="UP000056905">
    <property type="component" value="Chromosome"/>
</dbReference>
<protein>
    <recommendedName>
        <fullName evidence="4">Endonuclease</fullName>
    </recommendedName>
</protein>
<name>A0A0P0P157_9CAUL</name>
<dbReference type="InterPro" id="IPR006175">
    <property type="entry name" value="YjgF/YER057c/UK114"/>
</dbReference>
<sequence>MTKAASAILIAALALSLPAVAAEPVTRTYRAPDSAIATAVVVPPGYRTIYLQGMASAVRDASAPEGSLAAYGNTEQQTLSALGRIRDALRAEGADLTDVVSMKVSLVADPNLGGKIDFDGMMRAYRTLFGTTEQPNRPSRTTVQVAGLTKPGFLVEIETIAAVPVRP</sequence>